<keyword evidence="1" id="KW-0812">Transmembrane</keyword>
<reference evidence="2 3" key="2">
    <citation type="submission" date="2013-10" db="EMBL/GenBank/DDBJ databases">
        <title>The Genome Sequence of Fusobacterium nucleatum subsp. animalis D11.</title>
        <authorList>
            <consortium name="The Broad Institute Genomics Platform"/>
            <person name="Earl A."/>
            <person name="Ward D."/>
            <person name="Feldgarden M."/>
            <person name="Gevers D."/>
            <person name="Kostic A."/>
            <person name="Garrett W."/>
            <person name="Young S.K."/>
            <person name="Zeng Q."/>
            <person name="Gargeya S."/>
            <person name="Fitzgerald M."/>
            <person name="Abouelleil A."/>
            <person name="Alvarado L."/>
            <person name="Berlin A.M."/>
            <person name="Chapman S.B."/>
            <person name="Gainer-Dewar J."/>
            <person name="Goldberg J."/>
            <person name="Gnerre S."/>
            <person name="Griggs A."/>
            <person name="Gujja S."/>
            <person name="Hansen M."/>
            <person name="Howarth C."/>
            <person name="Imamovic A."/>
            <person name="Ireland A."/>
            <person name="Larimer J."/>
            <person name="McCowan C."/>
            <person name="Murphy C."/>
            <person name="Pearson M."/>
            <person name="Poon T.W."/>
            <person name="Priest M."/>
            <person name="Roberts A."/>
            <person name="Saif S."/>
            <person name="Shea T."/>
            <person name="Sykes S."/>
            <person name="Wortman J."/>
            <person name="Nusbaum C."/>
            <person name="Birren B."/>
        </authorList>
    </citation>
    <scope>NUCLEOTIDE SEQUENCE [LARGE SCALE GENOMIC DNA]</scope>
    <source>
        <strain evidence="2 3">D11</strain>
    </source>
</reference>
<protein>
    <submittedName>
        <fullName evidence="2">Uncharacterized protein</fullName>
    </submittedName>
</protein>
<reference evidence="3" key="1">
    <citation type="submission" date="2009-02" db="EMBL/GenBank/DDBJ databases">
        <title>The Genome Sequence of Shigella sp. D9.</title>
        <authorList>
            <consortium name="The Broad Institute Genome Sequencing Platform"/>
            <person name="Ward D."/>
            <person name="Young S.K."/>
            <person name="Kodira C.D."/>
            <person name="Zeng Q."/>
            <person name="Koehrsen M."/>
            <person name="Alvarado L."/>
            <person name="Berlin A."/>
            <person name="Borenstein D."/>
            <person name="Chen Z."/>
            <person name="Engels R."/>
            <person name="Freedman E."/>
            <person name="Gellesch M."/>
            <person name="Goldberg J."/>
            <person name="Griggs A."/>
            <person name="Gujja S."/>
            <person name="Heiman D."/>
            <person name="Hepburn T."/>
            <person name="Howarth C."/>
            <person name="Jen D."/>
            <person name="Larson L."/>
            <person name="Lewis B."/>
            <person name="Mehta T."/>
            <person name="Park D."/>
            <person name="Pearson M."/>
            <person name="Roberts A."/>
            <person name="Saif S."/>
            <person name="Shea T."/>
            <person name="Shenoy N."/>
            <person name="Sisk P."/>
            <person name="Stolte C."/>
            <person name="Sykes S."/>
            <person name="Walk T."/>
            <person name="White J."/>
            <person name="Yandava C."/>
            <person name="Allen-Vercoe E."/>
            <person name="Strauss J."/>
            <person name="Sibley C."/>
            <person name="White A."/>
            <person name="Ambrose C."/>
            <person name="Lander E."/>
            <person name="Nusbaum C."/>
            <person name="Galagan J."/>
            <person name="Birren B."/>
        </authorList>
    </citation>
    <scope>NUCLEOTIDE SEQUENCE [LARGE SCALE GENOMIC DNA]</scope>
    <source>
        <strain evidence="3">D11</strain>
    </source>
</reference>
<sequence>TKKEVFKMEMFDMVLFIPLFFLVSIFLAFTIRKRIIEKIMFVEIDENLKDLIAWDFFYNIFKMERSAKPVYYTEFFLLILDPIYILFAGYKEYLKEIEFIKEFPDFPMSPISSVLIKFAIPITIWFVILLLLLFALIMKKKENKRISEMLDNLEKSKLLNYAKEDFINSDRIIGTGMAIQSDIKLGDKFLFSIYPAYIIPYSWIDNIKVDEICGRGGRRIYLDFTLKESDESIKIFFAKEDVAEKIKDFSLKTKAKNNREKIFKN</sequence>
<keyword evidence="1" id="KW-1133">Transmembrane helix</keyword>
<gene>
    <name evidence="2" type="ORF">PSAG_00228</name>
</gene>
<keyword evidence="1" id="KW-0472">Membrane</keyword>
<comment type="caution">
    <text evidence="2">The sequence shown here is derived from an EMBL/GenBank/DDBJ whole genome shotgun (WGS) entry which is preliminary data.</text>
</comment>
<feature type="transmembrane region" description="Helical" evidence="1">
    <location>
        <begin position="70"/>
        <end position="90"/>
    </location>
</feature>
<evidence type="ECO:0000313" key="3">
    <source>
        <dbReference type="Proteomes" id="UP000004650"/>
    </source>
</evidence>
<feature type="transmembrane region" description="Helical" evidence="1">
    <location>
        <begin position="110"/>
        <end position="137"/>
    </location>
</feature>
<name>D6BDE6_9FUSO</name>
<feature type="transmembrane region" description="Helical" evidence="1">
    <location>
        <begin position="13"/>
        <end position="31"/>
    </location>
</feature>
<organism evidence="2 3">
    <name type="scientific">Fusobacterium animalis D11</name>
    <dbReference type="NCBI Taxonomy" id="556264"/>
    <lineage>
        <taxon>Bacteria</taxon>
        <taxon>Fusobacteriati</taxon>
        <taxon>Fusobacteriota</taxon>
        <taxon>Fusobacteriia</taxon>
        <taxon>Fusobacteriales</taxon>
        <taxon>Fusobacteriaceae</taxon>
        <taxon>Fusobacterium</taxon>
    </lineage>
</organism>
<evidence type="ECO:0000313" key="2">
    <source>
        <dbReference type="EMBL" id="EFD80193.2"/>
    </source>
</evidence>
<dbReference type="AlphaFoldDB" id="D6BDE6"/>
<dbReference type="Proteomes" id="UP000004650">
    <property type="component" value="Unassembled WGS sequence"/>
</dbReference>
<proteinExistence type="predicted"/>
<accession>D6BDE6</accession>
<dbReference type="EMBL" id="ACDS02000089">
    <property type="protein sequence ID" value="EFD80193.2"/>
    <property type="molecule type" value="Genomic_DNA"/>
</dbReference>
<evidence type="ECO:0000256" key="1">
    <source>
        <dbReference type="SAM" id="Phobius"/>
    </source>
</evidence>
<feature type="non-terminal residue" evidence="2">
    <location>
        <position position="1"/>
    </location>
</feature>